<dbReference type="GO" id="GO:0016787">
    <property type="term" value="F:hydrolase activity"/>
    <property type="evidence" value="ECO:0007669"/>
    <property type="project" value="TreeGrafter"/>
</dbReference>
<feature type="transmembrane region" description="Helical" evidence="6">
    <location>
        <begin position="110"/>
        <end position="134"/>
    </location>
</feature>
<proteinExistence type="inferred from homology"/>
<evidence type="ECO:0000256" key="4">
    <source>
        <dbReference type="ARBA" id="ARBA00022989"/>
    </source>
</evidence>
<evidence type="ECO:0000256" key="3">
    <source>
        <dbReference type="ARBA" id="ARBA00022692"/>
    </source>
</evidence>
<evidence type="ECO:0000256" key="2">
    <source>
        <dbReference type="ARBA" id="ARBA00007375"/>
    </source>
</evidence>
<evidence type="ECO:0000256" key="6">
    <source>
        <dbReference type="SAM" id="Phobius"/>
    </source>
</evidence>
<dbReference type="GO" id="GO:0016020">
    <property type="term" value="C:membrane"/>
    <property type="evidence" value="ECO:0007669"/>
    <property type="project" value="UniProtKB-SubCell"/>
</dbReference>
<feature type="transmembrane region" description="Helical" evidence="6">
    <location>
        <begin position="146"/>
        <end position="176"/>
    </location>
</feature>
<name>A0A6P0HF82_9ACTN</name>
<dbReference type="InterPro" id="IPR012506">
    <property type="entry name" value="TMEM86B-like"/>
</dbReference>
<dbReference type="Proteomes" id="UP000468687">
    <property type="component" value="Unassembled WGS sequence"/>
</dbReference>
<comment type="similarity">
    <text evidence="2">Belongs to the TMEM86 family.</text>
</comment>
<evidence type="ECO:0000313" key="8">
    <source>
        <dbReference type="Proteomes" id="UP000468687"/>
    </source>
</evidence>
<feature type="transmembrane region" description="Helical" evidence="6">
    <location>
        <begin position="196"/>
        <end position="217"/>
    </location>
</feature>
<dbReference type="AlphaFoldDB" id="A0A6P0HF82"/>
<feature type="transmembrane region" description="Helical" evidence="6">
    <location>
        <begin position="83"/>
        <end position="104"/>
    </location>
</feature>
<keyword evidence="4 6" id="KW-1133">Transmembrane helix</keyword>
<dbReference type="PANTHER" id="PTHR31885:SF6">
    <property type="entry name" value="GH04784P"/>
    <property type="match status" value="1"/>
</dbReference>
<keyword evidence="3 6" id="KW-0812">Transmembrane</keyword>
<dbReference type="Pfam" id="PF07947">
    <property type="entry name" value="YhhN"/>
    <property type="match status" value="1"/>
</dbReference>
<accession>A0A6P0HF82</accession>
<evidence type="ECO:0000313" key="7">
    <source>
        <dbReference type="EMBL" id="NEN77196.1"/>
    </source>
</evidence>
<comment type="caution">
    <text evidence="7">The sequence shown here is derived from an EMBL/GenBank/DDBJ whole genome shotgun (WGS) entry which is preliminary data.</text>
</comment>
<comment type="subcellular location">
    <subcellularLocation>
        <location evidence="1">Membrane</location>
        <topology evidence="1">Multi-pass membrane protein</topology>
    </subcellularLocation>
</comment>
<keyword evidence="5 6" id="KW-0472">Membrane</keyword>
<dbReference type="PANTHER" id="PTHR31885">
    <property type="entry name" value="GH04784P"/>
    <property type="match status" value="1"/>
</dbReference>
<dbReference type="EMBL" id="JAAGXA010000001">
    <property type="protein sequence ID" value="NEN77196.1"/>
    <property type="molecule type" value="Genomic_DNA"/>
</dbReference>
<evidence type="ECO:0000256" key="1">
    <source>
        <dbReference type="ARBA" id="ARBA00004141"/>
    </source>
</evidence>
<gene>
    <name evidence="7" type="ORF">G3T38_02775</name>
</gene>
<protein>
    <submittedName>
        <fullName evidence="7">Lysoplasmalogenase</fullName>
    </submittedName>
</protein>
<reference evidence="7 8" key="1">
    <citation type="journal article" date="2014" name="Int. J. Syst. Evol. Microbiol.">
        <title>Nocardioides zeae sp. nov., isolated from the stem of Zea mays.</title>
        <authorList>
            <person name="Glaeser S.P."/>
            <person name="McInroy J.A."/>
            <person name="Busse H.J."/>
            <person name="Kampfer P."/>
        </authorList>
    </citation>
    <scope>NUCLEOTIDE SEQUENCE [LARGE SCALE GENOMIC DNA]</scope>
    <source>
        <strain evidence="7 8">JCM 30728</strain>
    </source>
</reference>
<dbReference type="RefSeq" id="WP_163770513.1">
    <property type="nucleotide sequence ID" value="NZ_JAAGXA010000001.1"/>
</dbReference>
<feature type="transmembrane region" description="Helical" evidence="6">
    <location>
        <begin position="41"/>
        <end position="71"/>
    </location>
</feature>
<keyword evidence="8" id="KW-1185">Reference proteome</keyword>
<organism evidence="7 8">
    <name type="scientific">Nocardioides zeae</name>
    <dbReference type="NCBI Taxonomy" id="1457234"/>
    <lineage>
        <taxon>Bacteria</taxon>
        <taxon>Bacillati</taxon>
        <taxon>Actinomycetota</taxon>
        <taxon>Actinomycetes</taxon>
        <taxon>Propionibacteriales</taxon>
        <taxon>Nocardioidaceae</taxon>
        <taxon>Nocardioides</taxon>
    </lineage>
</organism>
<sequence>MPPLLVLVTAALFVVIAVTDWVAVAQEDRRTEAVVKPAALLALATAALAGGAADSAAGAWLVVALLLGTAGDAFLLGDSPRRFLGGLGAFLVGHLAYVACFATLGISVSWWLAGGAVALAGALVTGRAVLPATLRSGGIGLAAPVAAYMLVIAAMLVAGWGTGLVLVAAGAAVFVASDTVLALDRFARPRDWVAPWPHVAVMVTYHLGQGLIVLGVLRAA</sequence>
<evidence type="ECO:0000256" key="5">
    <source>
        <dbReference type="ARBA" id="ARBA00023136"/>
    </source>
</evidence>